<keyword evidence="3" id="KW-1185">Reference proteome</keyword>
<organism evidence="2 3">
    <name type="scientific">Salix dunnii</name>
    <dbReference type="NCBI Taxonomy" id="1413687"/>
    <lineage>
        <taxon>Eukaryota</taxon>
        <taxon>Viridiplantae</taxon>
        <taxon>Streptophyta</taxon>
        <taxon>Embryophyta</taxon>
        <taxon>Tracheophyta</taxon>
        <taxon>Spermatophyta</taxon>
        <taxon>Magnoliopsida</taxon>
        <taxon>eudicotyledons</taxon>
        <taxon>Gunneridae</taxon>
        <taxon>Pentapetalae</taxon>
        <taxon>rosids</taxon>
        <taxon>fabids</taxon>
        <taxon>Malpighiales</taxon>
        <taxon>Salicaceae</taxon>
        <taxon>Saliceae</taxon>
        <taxon>Salix</taxon>
    </lineage>
</organism>
<feature type="compositionally biased region" description="Polar residues" evidence="1">
    <location>
        <begin position="173"/>
        <end position="195"/>
    </location>
</feature>
<dbReference type="EMBL" id="JADGMS010000010">
    <property type="protein sequence ID" value="KAF9673292.1"/>
    <property type="molecule type" value="Genomic_DNA"/>
</dbReference>
<proteinExistence type="predicted"/>
<dbReference type="Proteomes" id="UP000657918">
    <property type="component" value="Unassembled WGS sequence"/>
</dbReference>
<dbReference type="AlphaFoldDB" id="A0A835JL88"/>
<name>A0A835JL88_9ROSI</name>
<feature type="compositionally biased region" description="Gly residues" evidence="1">
    <location>
        <begin position="53"/>
        <end position="64"/>
    </location>
</feature>
<evidence type="ECO:0000313" key="2">
    <source>
        <dbReference type="EMBL" id="KAF9673292.1"/>
    </source>
</evidence>
<feature type="region of interest" description="Disordered" evidence="1">
    <location>
        <begin position="159"/>
        <end position="197"/>
    </location>
</feature>
<evidence type="ECO:0000256" key="1">
    <source>
        <dbReference type="SAM" id="MobiDB-lite"/>
    </source>
</evidence>
<comment type="caution">
    <text evidence="2">The sequence shown here is derived from an EMBL/GenBank/DDBJ whole genome shotgun (WGS) entry which is preliminary data.</text>
</comment>
<accession>A0A835JL88</accession>
<gene>
    <name evidence="2" type="ORF">SADUNF_Sadunf10G0009000</name>
</gene>
<sequence length="354" mass="39633">MSLAHYIGHAGMGLVARRGGGRRPDVPTRAWDEDERRHDEIFRGGLTGEHRGGPGAENGRGGLNRSGPGAENAYGLVMGPGQYKGNRDGLRLDQSGPNKKILPRDYSQSNKTGRAALVNTEPTLTQPMVDSPNLLFEGPSTLSDSESEKWINLEFETTEASVEPPVQSAEPPVQSTIHTQDPPSLTVPEDQTPSENIPEKEGWECALNSVKNDVRKREKERGGCGRKWDPLMFLKLLRMSDQVWCFLLNISNQVLECEFCSLRNLNYWLSFRWCRMHNLSFLLSVEFQICFVVKTFAISGCLYKLLGAVQETREARSSNQIPKAGKSRDFKTQNVERMTKESQLIGLLHRAEMA</sequence>
<reference evidence="2 3" key="1">
    <citation type="submission" date="2020-10" db="EMBL/GenBank/DDBJ databases">
        <title>Plant Genome Project.</title>
        <authorList>
            <person name="Zhang R.-G."/>
        </authorList>
    </citation>
    <scope>NUCLEOTIDE SEQUENCE [LARGE SCALE GENOMIC DNA]</scope>
    <source>
        <strain evidence="2">FAFU-HL-1</strain>
        <tissue evidence="2">Leaf</tissue>
    </source>
</reference>
<protein>
    <submittedName>
        <fullName evidence="2">Uncharacterized protein</fullName>
    </submittedName>
</protein>
<evidence type="ECO:0000313" key="3">
    <source>
        <dbReference type="Proteomes" id="UP000657918"/>
    </source>
</evidence>
<feature type="region of interest" description="Disordered" evidence="1">
    <location>
        <begin position="17"/>
        <end position="106"/>
    </location>
</feature>
<feature type="compositionally biased region" description="Basic and acidic residues" evidence="1">
    <location>
        <begin position="22"/>
        <end position="52"/>
    </location>
</feature>